<dbReference type="AlphaFoldDB" id="A0A7M7JAK4"/>
<dbReference type="EnsemblMetazoa" id="XM_022793380">
    <property type="protein sequence ID" value="XP_022649115"/>
    <property type="gene ID" value="LOC111245257"/>
</dbReference>
<proteinExistence type="predicted"/>
<organism evidence="6 7">
    <name type="scientific">Varroa destructor</name>
    <name type="common">Honeybee mite</name>
    <dbReference type="NCBI Taxonomy" id="109461"/>
    <lineage>
        <taxon>Eukaryota</taxon>
        <taxon>Metazoa</taxon>
        <taxon>Ecdysozoa</taxon>
        <taxon>Arthropoda</taxon>
        <taxon>Chelicerata</taxon>
        <taxon>Arachnida</taxon>
        <taxon>Acari</taxon>
        <taxon>Parasitiformes</taxon>
        <taxon>Mesostigmata</taxon>
        <taxon>Gamasina</taxon>
        <taxon>Dermanyssoidea</taxon>
        <taxon>Varroidae</taxon>
        <taxon>Varroa</taxon>
    </lineage>
</organism>
<evidence type="ECO:0000256" key="1">
    <source>
        <dbReference type="ARBA" id="ARBA00022824"/>
    </source>
</evidence>
<dbReference type="OrthoDB" id="417262at2759"/>
<name>A0A7M7JAK4_VARDE</name>
<dbReference type="InterPro" id="IPR011679">
    <property type="entry name" value="ERp29_C"/>
</dbReference>
<feature type="signal peptide" evidence="3">
    <location>
        <begin position="1"/>
        <end position="18"/>
    </location>
</feature>
<accession>A0A7M7JAK4</accession>
<evidence type="ECO:0000313" key="6">
    <source>
        <dbReference type="EnsemblMetazoa" id="XP_022649115"/>
    </source>
</evidence>
<evidence type="ECO:0000256" key="2">
    <source>
        <dbReference type="SAM" id="MobiDB-lite"/>
    </source>
</evidence>
<dbReference type="InParanoid" id="A0A7M7JAK4"/>
<dbReference type="Gene3D" id="1.20.1150.12">
    <property type="entry name" value="Endoplasmic reticulum resident protein 29, C-terminal domain"/>
    <property type="match status" value="1"/>
</dbReference>
<evidence type="ECO:0000259" key="4">
    <source>
        <dbReference type="Pfam" id="PF07749"/>
    </source>
</evidence>
<dbReference type="InterPro" id="IPR016855">
    <property type="entry name" value="ERp29"/>
</dbReference>
<keyword evidence="1" id="KW-0256">Endoplasmic reticulum</keyword>
<feature type="chain" id="PRO_5029722348" evidence="3">
    <location>
        <begin position="19"/>
        <end position="294"/>
    </location>
</feature>
<dbReference type="SUPFAM" id="SSF47933">
    <property type="entry name" value="ERP29 C domain-like"/>
    <property type="match status" value="1"/>
</dbReference>
<dbReference type="GeneID" id="111245257"/>
<dbReference type="Gene3D" id="3.40.30.10">
    <property type="entry name" value="Glutaredoxin"/>
    <property type="match status" value="1"/>
</dbReference>
<dbReference type="PANTHER" id="PTHR12211:SF0">
    <property type="entry name" value="ENDOPLASMIC RETICULUM RESIDENT PROTEIN 29"/>
    <property type="match status" value="1"/>
</dbReference>
<dbReference type="Pfam" id="PF07749">
    <property type="entry name" value="ERp29"/>
    <property type="match status" value="1"/>
</dbReference>
<dbReference type="RefSeq" id="XP_022649115.1">
    <property type="nucleotide sequence ID" value="XM_022793380.1"/>
</dbReference>
<dbReference type="PANTHER" id="PTHR12211">
    <property type="entry name" value="ENDOPLASMIC RETICULUM PROTEIN ERP29"/>
    <property type="match status" value="1"/>
</dbReference>
<feature type="domain" description="Endoplasmic reticulum resident protein 29 C-terminal" evidence="4">
    <location>
        <begin position="161"/>
        <end position="254"/>
    </location>
</feature>
<evidence type="ECO:0000259" key="5">
    <source>
        <dbReference type="Pfam" id="PF07912"/>
    </source>
</evidence>
<reference evidence="6" key="1">
    <citation type="submission" date="2021-01" db="UniProtKB">
        <authorList>
            <consortium name="EnsemblMetazoa"/>
        </authorList>
    </citation>
    <scope>IDENTIFICATION</scope>
</reference>
<dbReference type="FunCoup" id="A0A7M7JAK4">
    <property type="interactions" value="549"/>
</dbReference>
<feature type="compositionally biased region" description="Polar residues" evidence="2">
    <location>
        <begin position="274"/>
        <end position="287"/>
    </location>
</feature>
<dbReference type="InterPro" id="IPR012883">
    <property type="entry name" value="ERp29_N"/>
</dbReference>
<dbReference type="CTD" id="37206"/>
<evidence type="ECO:0000313" key="7">
    <source>
        <dbReference type="Proteomes" id="UP000594260"/>
    </source>
</evidence>
<sequence length="294" mass="33703">MACPQIPNFVMKATIVFASLQLLCTLCGVTPSVSGGYARGSIQLNMNTFYKIIPRFPVVFVKVDKDYPHGVNQTQFEKLVAMLNQDKDTILAEVGVQEFGEKENADLAAELGVPDKSQWPIIFVFKRNPHRWIAKYNGRFNLNYLRNFVNQHSEVDWSCAGCVLEMDRLVRSHLFEHHISANEMVRSAQDTLAKTASRDLGKRNTMQYYVKMMKKINEIGQPAVAMESARLVRLLQQNLSPEKEKLFKVRTDILYFSFSGNLWRYQEEEEEETATSSDLMANLSTKNDNTRDEL</sequence>
<dbReference type="GO" id="GO:0009306">
    <property type="term" value="P:protein secretion"/>
    <property type="evidence" value="ECO:0007669"/>
    <property type="project" value="InterPro"/>
</dbReference>
<dbReference type="Pfam" id="PF07912">
    <property type="entry name" value="ERp29_N"/>
    <property type="match status" value="1"/>
</dbReference>
<feature type="domain" description="ERp29 N-terminal" evidence="5">
    <location>
        <begin position="38"/>
        <end position="154"/>
    </location>
</feature>
<keyword evidence="3" id="KW-0732">Signal</keyword>
<dbReference type="KEGG" id="vde:111245257"/>
<dbReference type="InterPro" id="IPR036356">
    <property type="entry name" value="ERp29_C_sf"/>
</dbReference>
<dbReference type="InterPro" id="IPR036249">
    <property type="entry name" value="Thioredoxin-like_sf"/>
</dbReference>
<keyword evidence="7" id="KW-1185">Reference proteome</keyword>
<dbReference type="OMA" id="FPYGDKH"/>
<dbReference type="SUPFAM" id="SSF52833">
    <property type="entry name" value="Thioredoxin-like"/>
    <property type="match status" value="1"/>
</dbReference>
<evidence type="ECO:0000256" key="3">
    <source>
        <dbReference type="SAM" id="SignalP"/>
    </source>
</evidence>
<dbReference type="Proteomes" id="UP000594260">
    <property type="component" value="Unplaced"/>
</dbReference>
<feature type="region of interest" description="Disordered" evidence="2">
    <location>
        <begin position="269"/>
        <end position="294"/>
    </location>
</feature>
<dbReference type="GO" id="GO:0005788">
    <property type="term" value="C:endoplasmic reticulum lumen"/>
    <property type="evidence" value="ECO:0007669"/>
    <property type="project" value="InterPro"/>
</dbReference>
<protein>
    <submittedName>
        <fullName evidence="6">Uncharacterized protein</fullName>
    </submittedName>
</protein>